<accession>A0ACD4PHV7</accession>
<evidence type="ECO:0000313" key="1">
    <source>
        <dbReference type="EMBL" id="WBP84262.1"/>
    </source>
</evidence>
<gene>
    <name evidence="1" type="ORF">Me_995_000236</name>
</gene>
<sequence>MKMKNKFKFWFLSSTLISIPIITVSCTAEKRTKDSIKDFNDYLNNIEKKNDPRYKYFIPILKYTVGSLNGLIDSVQQRAYYFSESQWNNINAQVAARKVLFQEVENELNKVSEEKINDPSEGIKSNKFLDFYFTLHGLGETKFTSFKDASENLNLTQWWTKYSKAFILNDLLNKTPLALAAGASNELKNLYSTTLNIFKSQNKKKPTKEIVLIDNFVSDYSKEIEKRIKELIEVDDRYFETLNKFNLLNDEFEKNETLIKESFKKYFDLISKVRSSYLETLLIDPILSPVTYDEWGIFFFSFSYRITEILLNIINYKLEENIKYVSELLKLIKDEISENEYNDLEDKISKSNNKEENDKVFDEVYQKVLSFIKKDIQINESKEIIKKYLEENKGN</sequence>
<evidence type="ECO:0000313" key="2">
    <source>
        <dbReference type="Proteomes" id="UP001213039"/>
    </source>
</evidence>
<protein>
    <submittedName>
        <fullName evidence="1">Uncharacterized protein</fullName>
    </submittedName>
</protein>
<keyword evidence="2" id="KW-1185">Reference proteome</keyword>
<name>A0ACD4PHV7_9BACT</name>
<organism evidence="1 2">
    <name type="scientific">Mycoplasmopsis edwardii</name>
    <dbReference type="NCBI Taxonomy" id="53558"/>
    <lineage>
        <taxon>Bacteria</taxon>
        <taxon>Bacillati</taxon>
        <taxon>Mycoplasmatota</taxon>
        <taxon>Mycoplasmoidales</taxon>
        <taxon>Metamycoplasmataceae</taxon>
        <taxon>Mycoplasmopsis</taxon>
    </lineage>
</organism>
<dbReference type="EMBL" id="CP114370">
    <property type="protein sequence ID" value="WBP84262.1"/>
    <property type="molecule type" value="Genomic_DNA"/>
</dbReference>
<proteinExistence type="predicted"/>
<reference evidence="1" key="1">
    <citation type="submission" date="2022-12" db="EMBL/GenBank/DDBJ databases">
        <authorList>
            <consortium name="Asia Pacific Centre for Animal Health"/>
            <person name="Klose S.M."/>
            <person name="Legione A.R."/>
            <person name="Monotti I."/>
            <person name="Bushell R."/>
            <person name="Marenda M.S."/>
            <person name="Sugiyama T."/>
            <person name="Browning G.F."/>
            <person name="Vaz P.K."/>
        </authorList>
    </citation>
    <scope>NUCLEOTIDE SEQUENCE</scope>
    <source>
        <strain evidence="1">Felid995</strain>
    </source>
</reference>
<dbReference type="Proteomes" id="UP001213039">
    <property type="component" value="Chromosome"/>
</dbReference>